<name>A0A160P143_STRLU</name>
<dbReference type="Gene3D" id="1.10.260.40">
    <property type="entry name" value="lambda repressor-like DNA-binding domains"/>
    <property type="match status" value="1"/>
</dbReference>
<proteinExistence type="predicted"/>
<evidence type="ECO:0000313" key="3">
    <source>
        <dbReference type="Proteomes" id="UP000217676"/>
    </source>
</evidence>
<dbReference type="CDD" id="cd00093">
    <property type="entry name" value="HTH_XRE"/>
    <property type="match status" value="1"/>
</dbReference>
<dbReference type="KEGG" id="slau:SLA_3447"/>
<gene>
    <name evidence="2" type="ORF">SLA_3447</name>
</gene>
<dbReference type="Pfam" id="PF19054">
    <property type="entry name" value="DUF5753"/>
    <property type="match status" value="1"/>
</dbReference>
<evidence type="ECO:0000313" key="2">
    <source>
        <dbReference type="EMBL" id="BAU84356.1"/>
    </source>
</evidence>
<dbReference type="GO" id="GO:0003677">
    <property type="term" value="F:DNA binding"/>
    <property type="evidence" value="ECO:0007669"/>
    <property type="project" value="UniProtKB-KW"/>
</dbReference>
<dbReference type="PROSITE" id="PS50943">
    <property type="entry name" value="HTH_CROC1"/>
    <property type="match status" value="1"/>
</dbReference>
<dbReference type="EMBL" id="AP017424">
    <property type="protein sequence ID" value="BAU84356.1"/>
    <property type="molecule type" value="Genomic_DNA"/>
</dbReference>
<dbReference type="InterPro" id="IPR010982">
    <property type="entry name" value="Lambda_DNA-bd_dom_sf"/>
</dbReference>
<reference evidence="2 3" key="1">
    <citation type="journal article" date="2016" name="Genome Announc.">
        <title>Complete Genome Sequence of Thiostrepton-Producing Streptomyces laurentii ATCC 31255.</title>
        <authorList>
            <person name="Doi K."/>
            <person name="Fujino Y."/>
            <person name="Nagayoshi Y."/>
            <person name="Ohshima T."/>
            <person name="Ogata S."/>
        </authorList>
    </citation>
    <scope>NUCLEOTIDE SEQUENCE [LARGE SCALE GENOMIC DNA]</scope>
    <source>
        <strain evidence="2 3">ATCC 31255</strain>
    </source>
</reference>
<dbReference type="SUPFAM" id="SSF47413">
    <property type="entry name" value="lambda repressor-like DNA-binding domains"/>
    <property type="match status" value="1"/>
</dbReference>
<keyword evidence="3" id="KW-1185">Reference proteome</keyword>
<organism evidence="2 3">
    <name type="scientific">Streptomyces laurentii</name>
    <dbReference type="NCBI Taxonomy" id="39478"/>
    <lineage>
        <taxon>Bacteria</taxon>
        <taxon>Bacillati</taxon>
        <taxon>Actinomycetota</taxon>
        <taxon>Actinomycetes</taxon>
        <taxon>Kitasatosporales</taxon>
        <taxon>Streptomycetaceae</taxon>
        <taxon>Streptomyces</taxon>
    </lineage>
</organism>
<keyword evidence="2" id="KW-0238">DNA-binding</keyword>
<accession>A0A160P143</accession>
<dbReference type="Proteomes" id="UP000217676">
    <property type="component" value="Chromosome"/>
</dbReference>
<dbReference type="InterPro" id="IPR001387">
    <property type="entry name" value="Cro/C1-type_HTH"/>
</dbReference>
<evidence type="ECO:0000259" key="1">
    <source>
        <dbReference type="PROSITE" id="PS50943"/>
    </source>
</evidence>
<dbReference type="AlphaFoldDB" id="A0A160P143"/>
<protein>
    <submittedName>
        <fullName evidence="2">DNA-binding protein</fullName>
    </submittedName>
</protein>
<dbReference type="InterPro" id="IPR043917">
    <property type="entry name" value="DUF5753"/>
</dbReference>
<sequence>MASSKNKETAGPAARMVAFVVRHMRQRMGLTQDELGAIIGYTGAAVSAMETLAQPVSDEMLIQLGQALGDDVDFFEGLRLWVRMEKLPKKFDGYLLLEQSAVALLLYANYLVHGLFQTERYARALMAGGFPEKSDERVEELVQARMSRKVLFDRKPSCQIELVVDEAALRRPFGSMEILREQLEYLAECARRRNVSIFVLPLDAALMGEFAGARGELNVAETNEHVRIAYLEVQDESLSITDPAKVSVHAQRYAKIRTQALGARESLAFIERLAREGS</sequence>
<feature type="domain" description="HTH cro/C1-type" evidence="1">
    <location>
        <begin position="21"/>
        <end position="75"/>
    </location>
</feature>
<dbReference type="SMART" id="SM00530">
    <property type="entry name" value="HTH_XRE"/>
    <property type="match status" value="1"/>
</dbReference>